<comment type="similarity">
    <text evidence="1">Belongs to the ABC transporter superfamily.</text>
</comment>
<evidence type="ECO:0000259" key="7">
    <source>
        <dbReference type="PROSITE" id="PS50893"/>
    </source>
</evidence>
<dbReference type="EC" id="3.6.3.34" evidence="8"/>
<evidence type="ECO:0000256" key="1">
    <source>
        <dbReference type="ARBA" id="ARBA00005417"/>
    </source>
</evidence>
<dbReference type="AlphaFoldDB" id="S5Z200"/>
<dbReference type="GO" id="GO:0016887">
    <property type="term" value="F:ATP hydrolysis activity"/>
    <property type="evidence" value="ECO:0007669"/>
    <property type="project" value="InterPro"/>
</dbReference>
<evidence type="ECO:0000256" key="5">
    <source>
        <dbReference type="ARBA" id="ARBA00022967"/>
    </source>
</evidence>
<dbReference type="InterPro" id="IPR017871">
    <property type="entry name" value="ABC_transporter-like_CS"/>
</dbReference>
<keyword evidence="8" id="KW-0378">Hydrolase</keyword>
<dbReference type="RefSeq" id="WP_020953217.1">
    <property type="nucleotide sequence ID" value="NC_022044.1"/>
</dbReference>
<dbReference type="PANTHER" id="PTHR42794">
    <property type="entry name" value="HEMIN IMPORT ATP-BINDING PROTEIN HMUV"/>
    <property type="match status" value="1"/>
</dbReference>
<geneLocation type="plasmid" evidence="8 9">
    <name>pAMI6</name>
</geneLocation>
<dbReference type="PROSITE" id="PS50893">
    <property type="entry name" value="ABC_TRANSPORTER_2"/>
    <property type="match status" value="1"/>
</dbReference>
<dbReference type="CDD" id="cd03214">
    <property type="entry name" value="ABC_Iron-Siderophores_B12_Hemin"/>
    <property type="match status" value="1"/>
</dbReference>
<dbReference type="InterPro" id="IPR003593">
    <property type="entry name" value="AAA+_ATPase"/>
</dbReference>
<organism evidence="8 9">
    <name type="scientific">Paracoccus aminophilus JCM 7686</name>
    <dbReference type="NCBI Taxonomy" id="1367847"/>
    <lineage>
        <taxon>Bacteria</taxon>
        <taxon>Pseudomonadati</taxon>
        <taxon>Pseudomonadota</taxon>
        <taxon>Alphaproteobacteria</taxon>
        <taxon>Rhodobacterales</taxon>
        <taxon>Paracoccaceae</taxon>
        <taxon>Paracoccus</taxon>
    </lineage>
</organism>
<proteinExistence type="inferred from homology"/>
<dbReference type="Pfam" id="PF00005">
    <property type="entry name" value="ABC_tran"/>
    <property type="match status" value="1"/>
</dbReference>
<keyword evidence="2" id="KW-0813">Transport</keyword>
<sequence length="257" mass="27784">MKIEAQGLGWRSAGRSIVSGVDLALEPGETFGLIGPNGSGKSTLLRLIAGLLPRAEGQVRLNGTPLGQMARRDIARKIALVSQHVDTAETLSVRDAVELGRTPWLSAFSPFGAQDRQIVAAALEAVEITHLADQLWPSLSGGERQRVQIAKALAQSPELLILDEPTNHLDIHHQLSLLWLVGGLEMTVVMALHDLNQAMGCDRVGVMQGGRLIACGRPAEVISPELLSSTFRVAASCLTDPRDQSLLYRFHILENDR</sequence>
<keyword evidence="4" id="KW-0067">ATP-binding</keyword>
<dbReference type="InterPro" id="IPR027417">
    <property type="entry name" value="P-loop_NTPase"/>
</dbReference>
<dbReference type="Proteomes" id="UP000015480">
    <property type="component" value="Plasmid pAMI6"/>
</dbReference>
<accession>S5Z200</accession>
<dbReference type="PANTHER" id="PTHR42794:SF1">
    <property type="entry name" value="HEMIN IMPORT ATP-BINDING PROTEIN HMUV"/>
    <property type="match status" value="1"/>
</dbReference>
<keyword evidence="8" id="KW-0614">Plasmid</keyword>
<dbReference type="InterPro" id="IPR003439">
    <property type="entry name" value="ABC_transporter-like_ATP-bd"/>
</dbReference>
<evidence type="ECO:0000256" key="3">
    <source>
        <dbReference type="ARBA" id="ARBA00022741"/>
    </source>
</evidence>
<protein>
    <submittedName>
        <fullName evidence="8">ABC cobalamin/Fe3+-siderophore transporter, ATPase subunit</fullName>
        <ecNumber evidence="8">3.6.3.34</ecNumber>
    </submittedName>
</protein>
<evidence type="ECO:0000313" key="8">
    <source>
        <dbReference type="EMBL" id="AGT11446.1"/>
    </source>
</evidence>
<gene>
    <name evidence="8" type="ORF">JCM7686_pAMI6p116</name>
</gene>
<dbReference type="PATRIC" id="fig|1367847.3.peg.4425"/>
<dbReference type="PROSITE" id="PS00211">
    <property type="entry name" value="ABC_TRANSPORTER_1"/>
    <property type="match status" value="1"/>
</dbReference>
<feature type="domain" description="ABC transporter" evidence="7">
    <location>
        <begin position="3"/>
        <end position="234"/>
    </location>
</feature>
<dbReference type="KEGG" id="pami:JCM7686_pAMI6p116"/>
<keyword evidence="3" id="KW-0547">Nucleotide-binding</keyword>
<comment type="function">
    <text evidence="6">Part of the ABC transporter complex HmuTUV involved in hemin import. Responsible for energy coupling to the transport system.</text>
</comment>
<dbReference type="OrthoDB" id="9805601at2"/>
<reference evidence="8 9" key="1">
    <citation type="journal article" date="2014" name="BMC Genomics">
        <title>Architecture and functions of a multipartite genome of the methylotrophic bacterium Paracoccus aminophilus JCM 7686, containing primary and secondary chromids.</title>
        <authorList>
            <person name="Dziewit L."/>
            <person name="Czarnecki J."/>
            <person name="Wibberg D."/>
            <person name="Radlinska M."/>
            <person name="Mrozek P."/>
            <person name="Szymczak M."/>
            <person name="Schluter A."/>
            <person name="Puhler A."/>
            <person name="Bartosik D."/>
        </authorList>
    </citation>
    <scope>NUCLEOTIDE SEQUENCE [LARGE SCALE GENOMIC DNA]</scope>
    <source>
        <strain evidence="8">JCM 7686</strain>
        <plasmid evidence="9">Plasmid pAMI6</plasmid>
    </source>
</reference>
<name>S5Z200_PARAH</name>
<evidence type="ECO:0000256" key="6">
    <source>
        <dbReference type="ARBA" id="ARBA00037066"/>
    </source>
</evidence>
<dbReference type="EMBL" id="CP006654">
    <property type="protein sequence ID" value="AGT11446.1"/>
    <property type="molecule type" value="Genomic_DNA"/>
</dbReference>
<dbReference type="HOGENOM" id="CLU_000604_1_11_5"/>
<evidence type="ECO:0000313" key="9">
    <source>
        <dbReference type="Proteomes" id="UP000015480"/>
    </source>
</evidence>
<evidence type="ECO:0000256" key="4">
    <source>
        <dbReference type="ARBA" id="ARBA00022840"/>
    </source>
</evidence>
<dbReference type="SMART" id="SM00382">
    <property type="entry name" value="AAA"/>
    <property type="match status" value="1"/>
</dbReference>
<dbReference type="Gene3D" id="3.40.50.300">
    <property type="entry name" value="P-loop containing nucleotide triphosphate hydrolases"/>
    <property type="match status" value="1"/>
</dbReference>
<evidence type="ECO:0000256" key="2">
    <source>
        <dbReference type="ARBA" id="ARBA00022448"/>
    </source>
</evidence>
<dbReference type="GO" id="GO:0005524">
    <property type="term" value="F:ATP binding"/>
    <property type="evidence" value="ECO:0007669"/>
    <property type="project" value="UniProtKB-KW"/>
</dbReference>
<keyword evidence="5" id="KW-1278">Translocase</keyword>
<keyword evidence="9" id="KW-1185">Reference proteome</keyword>
<dbReference type="SUPFAM" id="SSF52540">
    <property type="entry name" value="P-loop containing nucleoside triphosphate hydrolases"/>
    <property type="match status" value="1"/>
</dbReference>
<dbReference type="FunFam" id="3.40.50.300:FF:000134">
    <property type="entry name" value="Iron-enterobactin ABC transporter ATP-binding protein"/>
    <property type="match status" value="1"/>
</dbReference>